<accession>A0A060SY50</accession>
<protein>
    <recommendedName>
        <fullName evidence="9">HAT C-terminal dimerisation domain-containing protein</fullName>
    </recommendedName>
</protein>
<reference evidence="7" key="1">
    <citation type="submission" date="2014-01" db="EMBL/GenBank/DDBJ databases">
        <title>The genome of the white-rot fungus Pycnoporus cinnabarinus: a basidiomycete model with a versatile arsenal for lignocellulosic biomass breakdown.</title>
        <authorList>
            <person name="Levasseur A."/>
            <person name="Lomascolo A."/>
            <person name="Ruiz-Duenas F.J."/>
            <person name="Uzan E."/>
            <person name="Piumi F."/>
            <person name="Kues U."/>
            <person name="Ram A.F.J."/>
            <person name="Murat C."/>
            <person name="Haon M."/>
            <person name="Benoit I."/>
            <person name="Arfi Y."/>
            <person name="Chevret D."/>
            <person name="Drula E."/>
            <person name="Kwon M.J."/>
            <person name="Gouret P."/>
            <person name="Lesage-Meessen L."/>
            <person name="Lombard V."/>
            <person name="Mariette J."/>
            <person name="Noirot C."/>
            <person name="Park J."/>
            <person name="Patyshakuliyeva A."/>
            <person name="Wieneger R.A.B."/>
            <person name="Wosten H.A.B."/>
            <person name="Martin F."/>
            <person name="Coutinho P.M."/>
            <person name="de Vries R."/>
            <person name="Martinez A.T."/>
            <person name="Klopp C."/>
            <person name="Pontarotti P."/>
            <person name="Henrissat B."/>
            <person name="Record E."/>
        </authorList>
    </citation>
    <scope>NUCLEOTIDE SEQUENCE [LARGE SCALE GENOMIC DNA]</scope>
    <source>
        <strain evidence="7">BRFM137</strain>
    </source>
</reference>
<dbReference type="SUPFAM" id="SSF53098">
    <property type="entry name" value="Ribonuclease H-like"/>
    <property type="match status" value="1"/>
</dbReference>
<dbReference type="EMBL" id="CCBP010000456">
    <property type="protein sequence ID" value="CDO77468.1"/>
    <property type="molecule type" value="Genomic_DNA"/>
</dbReference>
<dbReference type="GO" id="GO:0005634">
    <property type="term" value="C:nucleus"/>
    <property type="evidence" value="ECO:0007669"/>
    <property type="project" value="UniProtKB-SubCell"/>
</dbReference>
<dbReference type="OMA" id="CRCHATR"/>
<keyword evidence="8" id="KW-1185">Reference proteome</keyword>
<feature type="compositionally biased region" description="Acidic residues" evidence="6">
    <location>
        <begin position="253"/>
        <end position="268"/>
    </location>
</feature>
<evidence type="ECO:0000256" key="5">
    <source>
        <dbReference type="ARBA" id="ARBA00023242"/>
    </source>
</evidence>
<evidence type="ECO:0000313" key="8">
    <source>
        <dbReference type="Proteomes" id="UP000029665"/>
    </source>
</evidence>
<organism evidence="7 8">
    <name type="scientific">Pycnoporus cinnabarinus</name>
    <name type="common">Cinnabar-red polypore</name>
    <name type="synonym">Trametes cinnabarina</name>
    <dbReference type="NCBI Taxonomy" id="5643"/>
    <lineage>
        <taxon>Eukaryota</taxon>
        <taxon>Fungi</taxon>
        <taxon>Dikarya</taxon>
        <taxon>Basidiomycota</taxon>
        <taxon>Agaricomycotina</taxon>
        <taxon>Agaricomycetes</taxon>
        <taxon>Polyporales</taxon>
        <taxon>Polyporaceae</taxon>
        <taxon>Trametes</taxon>
    </lineage>
</organism>
<evidence type="ECO:0000256" key="4">
    <source>
        <dbReference type="ARBA" id="ARBA00022833"/>
    </source>
</evidence>
<evidence type="ECO:0000256" key="3">
    <source>
        <dbReference type="ARBA" id="ARBA00022771"/>
    </source>
</evidence>
<dbReference type="InterPro" id="IPR052035">
    <property type="entry name" value="ZnF_BED_domain_contain"/>
</dbReference>
<dbReference type="PANTHER" id="PTHR46481">
    <property type="entry name" value="ZINC FINGER BED DOMAIN-CONTAINING PROTEIN 4"/>
    <property type="match status" value="1"/>
</dbReference>
<dbReference type="HOGENOM" id="CLU_473376_0_0_1"/>
<sequence length="576" mass="64571">MMSNFVEEGRKSPVKELTRKGFREHFVKGLIEDDLPYTFGSRKGMSRCFKYILPKGFKVPDRMMVWRDLSILHKKIRERLNTMIKDNSSKLSIASDNWTSKNSVYAFSGLAVYWITDNWKLVEYPLELLPLDGNHTGTASAKLIYKALCRCHATRKLSMSFTLTADNASFNGKMNRVLSRLITQGDGILLDPKDIQMGDFLHALGLAPDPDIVDLYEGNRKFLLAFDPEQDPDFVEHSAKAQQEANDIADGHVDDDDRNADPDDSADSDSERESGSEPDNDLLDDKPLGCTSGLGTTKKAKKRIFTPVDKLCSKNAQHLVPIRSMPVQWNTTYAEIEHGLLLRLAINQWIEQLDKDTTGKKAAGLRVKKRRWYLSPEDWEILEAICTILKPFHDVTHQLSHRSMLTIPVVLPLYKCLQQHLEKTQGTLRKDQALLRMACGTALEKLKKYIRLTLVSKYPLLGAEIASRARALLEELYSKYAADAGPGTGLGSAESGKSPTGMHGSKTQPISVFGTAVNAGKGEAGMVEEESEVDWYLKGTYPSRTESDVLKWWKVRGGNFGGWQVALMHLMSDLVS</sequence>
<dbReference type="OrthoDB" id="2758369at2759"/>
<evidence type="ECO:0000256" key="6">
    <source>
        <dbReference type="SAM" id="MobiDB-lite"/>
    </source>
</evidence>
<keyword evidence="3" id="KW-0863">Zinc-finger</keyword>
<evidence type="ECO:0000256" key="2">
    <source>
        <dbReference type="ARBA" id="ARBA00022723"/>
    </source>
</evidence>
<dbReference type="GO" id="GO:0008270">
    <property type="term" value="F:zinc ion binding"/>
    <property type="evidence" value="ECO:0007669"/>
    <property type="project" value="UniProtKB-KW"/>
</dbReference>
<keyword evidence="2" id="KW-0479">Metal-binding</keyword>
<dbReference type="InterPro" id="IPR012337">
    <property type="entry name" value="RNaseH-like_sf"/>
</dbReference>
<keyword evidence="4" id="KW-0862">Zinc</keyword>
<gene>
    <name evidence="7" type="ORF">BN946_scf184902.g2</name>
</gene>
<dbReference type="AlphaFoldDB" id="A0A060SY50"/>
<evidence type="ECO:0008006" key="9">
    <source>
        <dbReference type="Google" id="ProtNLM"/>
    </source>
</evidence>
<feature type="region of interest" description="Disordered" evidence="6">
    <location>
        <begin position="235"/>
        <end position="294"/>
    </location>
</feature>
<name>A0A060SY50_PYCCI</name>
<comment type="caution">
    <text evidence="7">The sequence shown here is derived from an EMBL/GenBank/DDBJ whole genome shotgun (WGS) entry which is preliminary data.</text>
</comment>
<dbReference type="STRING" id="5643.A0A060SY50"/>
<evidence type="ECO:0000313" key="7">
    <source>
        <dbReference type="EMBL" id="CDO77468.1"/>
    </source>
</evidence>
<comment type="subcellular location">
    <subcellularLocation>
        <location evidence="1">Nucleus</location>
    </subcellularLocation>
</comment>
<dbReference type="PANTHER" id="PTHR46481:SF10">
    <property type="entry name" value="ZINC FINGER BED DOMAIN-CONTAINING PROTEIN 39"/>
    <property type="match status" value="1"/>
</dbReference>
<keyword evidence="5" id="KW-0539">Nucleus</keyword>
<dbReference type="Proteomes" id="UP000029665">
    <property type="component" value="Unassembled WGS sequence"/>
</dbReference>
<evidence type="ECO:0000256" key="1">
    <source>
        <dbReference type="ARBA" id="ARBA00004123"/>
    </source>
</evidence>
<proteinExistence type="predicted"/>